<gene>
    <name evidence="2" type="ORF">KHQ06_30785</name>
</gene>
<dbReference type="Gene3D" id="1.10.260.40">
    <property type="entry name" value="lambda repressor-like DNA-binding domains"/>
    <property type="match status" value="1"/>
</dbReference>
<keyword evidence="3" id="KW-1185">Reference proteome</keyword>
<dbReference type="SUPFAM" id="SSF47413">
    <property type="entry name" value="lambda repressor-like DNA-binding domains"/>
    <property type="match status" value="1"/>
</dbReference>
<evidence type="ECO:0000313" key="3">
    <source>
        <dbReference type="Proteomes" id="UP000683310"/>
    </source>
</evidence>
<dbReference type="PANTHER" id="PTHR35010">
    <property type="entry name" value="BLL4672 PROTEIN-RELATED"/>
    <property type="match status" value="1"/>
</dbReference>
<dbReference type="Proteomes" id="UP000683310">
    <property type="component" value="Chromosome"/>
</dbReference>
<evidence type="ECO:0000313" key="2">
    <source>
        <dbReference type="EMBL" id="QVI20505.1"/>
    </source>
</evidence>
<dbReference type="InterPro" id="IPR041413">
    <property type="entry name" value="MLTR_LBD"/>
</dbReference>
<proteinExistence type="predicted"/>
<evidence type="ECO:0000259" key="1">
    <source>
        <dbReference type="PROSITE" id="PS50943"/>
    </source>
</evidence>
<dbReference type="InterPro" id="IPR010982">
    <property type="entry name" value="Lambda_DNA-bd_dom_sf"/>
</dbReference>
<reference evidence="2 3" key="1">
    <citation type="submission" date="2021-04" db="EMBL/GenBank/DDBJ databases">
        <title>Nocardia tengchongensis.</title>
        <authorList>
            <person name="Zhuang k."/>
            <person name="Ran Y."/>
            <person name="Li W."/>
        </authorList>
    </citation>
    <scope>NUCLEOTIDE SEQUENCE [LARGE SCALE GENOMIC DNA]</scope>
    <source>
        <strain evidence="2 3">CFH S0057</strain>
    </source>
</reference>
<dbReference type="EMBL" id="CP074371">
    <property type="protein sequence ID" value="QVI20505.1"/>
    <property type="molecule type" value="Genomic_DNA"/>
</dbReference>
<organism evidence="2 3">
    <name type="scientific">Nocardia tengchongensis</name>
    <dbReference type="NCBI Taxonomy" id="2055889"/>
    <lineage>
        <taxon>Bacteria</taxon>
        <taxon>Bacillati</taxon>
        <taxon>Actinomycetota</taxon>
        <taxon>Actinomycetes</taxon>
        <taxon>Mycobacteriales</taxon>
        <taxon>Nocardiaceae</taxon>
        <taxon>Nocardia</taxon>
    </lineage>
</organism>
<dbReference type="PROSITE" id="PS50943">
    <property type="entry name" value="HTH_CROC1"/>
    <property type="match status" value="1"/>
</dbReference>
<name>A0ABX8CPQ3_9NOCA</name>
<dbReference type="CDD" id="cd00093">
    <property type="entry name" value="HTH_XRE"/>
    <property type="match status" value="1"/>
</dbReference>
<dbReference type="Pfam" id="PF13560">
    <property type="entry name" value="HTH_31"/>
    <property type="match status" value="1"/>
</dbReference>
<protein>
    <submittedName>
        <fullName evidence="2">Helix-turn-helix domain-containing protein</fullName>
    </submittedName>
</protein>
<dbReference type="Gene3D" id="3.30.450.180">
    <property type="match status" value="1"/>
</dbReference>
<dbReference type="InterPro" id="IPR001387">
    <property type="entry name" value="Cro/C1-type_HTH"/>
</dbReference>
<feature type="domain" description="HTH cro/C1-type" evidence="1">
    <location>
        <begin position="1"/>
        <end position="53"/>
    </location>
</feature>
<dbReference type="Pfam" id="PF17765">
    <property type="entry name" value="MLTR_LBD"/>
    <property type="match status" value="1"/>
</dbReference>
<accession>A0ABX8CPQ3</accession>
<sequence>MRDERSLSREGLAKSAGVSASYINHLEIGRRDHPTRPIVEALAGRLERALPLSEDERRYLFDLAGLLDIEVPGVADLRADISPEMLRRIDRCGSDPAGYVDLRWNILAVNEAAHQAFPGLREIGNVMHWLLSDTRSDAVLAEYDQVVEYAVAALRARIALPRNSEWAGQLLAELCRYPEFARRWAAGRVTYSLAQPALRLRDCLSGKQFRIELQLYDVDTARHPGWTRMFWGIGVR</sequence>